<evidence type="ECO:0000313" key="2">
    <source>
        <dbReference type="EMBL" id="EET02893.1"/>
    </source>
</evidence>
<gene>
    <name evidence="2" type="ORF">BURPS1710A_A2475</name>
</gene>
<dbReference type="Proteomes" id="UP000001812">
    <property type="component" value="Chromosome II"/>
</dbReference>
<feature type="domain" description="Putative zinc-finger" evidence="1">
    <location>
        <begin position="6"/>
        <end position="40"/>
    </location>
</feature>
<organism evidence="2">
    <name type="scientific">Burkholderia pseudomallei 1710a</name>
    <dbReference type="NCBI Taxonomy" id="320371"/>
    <lineage>
        <taxon>Bacteria</taxon>
        <taxon>Pseudomonadati</taxon>
        <taxon>Pseudomonadota</taxon>
        <taxon>Betaproteobacteria</taxon>
        <taxon>Burkholderiales</taxon>
        <taxon>Burkholderiaceae</taxon>
        <taxon>Burkholderia</taxon>
        <taxon>pseudomallei group</taxon>
    </lineage>
</organism>
<reference evidence="2" key="1">
    <citation type="submission" date="2009-05" db="EMBL/GenBank/DDBJ databases">
        <authorList>
            <person name="Harkins D.M."/>
            <person name="DeShazer D."/>
            <person name="Woods D.E."/>
            <person name="Brinkac L.M."/>
            <person name="Brown K.A."/>
            <person name="Hung G.C."/>
            <person name="Tuanyok A."/>
            <person name="Zhang B."/>
            <person name="Nierman W.C."/>
        </authorList>
    </citation>
    <scope>NUCLEOTIDE SEQUENCE [LARGE SCALE GENOMIC DNA]</scope>
    <source>
        <strain evidence="2">1710a</strain>
    </source>
</reference>
<accession>A0A0E1VQ26</accession>
<dbReference type="RefSeq" id="WP_004194479.1">
    <property type="nucleotide sequence ID" value="NZ_CM000833.1"/>
</dbReference>
<dbReference type="Pfam" id="PF13490">
    <property type="entry name" value="zf-HC2"/>
    <property type="match status" value="1"/>
</dbReference>
<dbReference type="GeneID" id="93064602"/>
<proteinExistence type="predicted"/>
<dbReference type="EMBL" id="CM000833">
    <property type="protein sequence ID" value="EET02893.1"/>
    <property type="molecule type" value="Genomic_DNA"/>
</dbReference>
<dbReference type="HOGENOM" id="CLU_179277_2_0_4"/>
<name>A0A0E1VQ26_BURPE</name>
<dbReference type="InterPro" id="IPR027383">
    <property type="entry name" value="Znf_put"/>
</dbReference>
<sequence length="65" mass="7450">MLLGKCKDITRLLSDELDRPLSLDERLRVRVHLPACTGCRNYRMQIRMLREAARVAGGNNGPRNE</sequence>
<protein>
    <recommendedName>
        <fullName evidence="1">Putative zinc-finger domain-containing protein</fullName>
    </recommendedName>
</protein>
<dbReference type="AlphaFoldDB" id="A0A0E1VQ26"/>
<evidence type="ECO:0000259" key="1">
    <source>
        <dbReference type="Pfam" id="PF13490"/>
    </source>
</evidence>